<dbReference type="PANTHER" id="PTHR18964:SF165">
    <property type="entry name" value="BETA-GLUCOSIDE KINASE"/>
    <property type="match status" value="1"/>
</dbReference>
<gene>
    <name evidence="2" type="ORF">D1010_16940</name>
</gene>
<proteinExistence type="inferred from homology"/>
<protein>
    <submittedName>
        <fullName evidence="2">ROK family protein</fullName>
    </submittedName>
</protein>
<accession>A0A5P8MAG0</accession>
<dbReference type="InterPro" id="IPR000600">
    <property type="entry name" value="ROK"/>
</dbReference>
<dbReference type="InterPro" id="IPR043129">
    <property type="entry name" value="ATPase_NBD"/>
</dbReference>
<dbReference type="Proteomes" id="UP000326779">
    <property type="component" value="Chromosome"/>
</dbReference>
<dbReference type="PANTHER" id="PTHR18964">
    <property type="entry name" value="ROK (REPRESSOR, ORF, KINASE) FAMILY"/>
    <property type="match status" value="1"/>
</dbReference>
<evidence type="ECO:0000313" key="2">
    <source>
        <dbReference type="EMBL" id="QFR24931.1"/>
    </source>
</evidence>
<name>A0A5P8MAG0_9LACO</name>
<dbReference type="KEGG" id="lhb:D1010_16940"/>
<organism evidence="2 3">
    <name type="scientific">Schleiferilactobacillus harbinensis</name>
    <dbReference type="NCBI Taxonomy" id="304207"/>
    <lineage>
        <taxon>Bacteria</taxon>
        <taxon>Bacillati</taxon>
        <taxon>Bacillota</taxon>
        <taxon>Bacilli</taxon>
        <taxon>Lactobacillales</taxon>
        <taxon>Lactobacillaceae</taxon>
        <taxon>Schleiferilactobacillus</taxon>
    </lineage>
</organism>
<dbReference type="Gene3D" id="3.30.420.40">
    <property type="match status" value="2"/>
</dbReference>
<reference evidence="2 3" key="1">
    <citation type="submission" date="2019-10" db="EMBL/GenBank/DDBJ databases">
        <title>The completed genome of Lactobacillus harbinensis M1.</title>
        <authorList>
            <person name="Zheng Y."/>
        </authorList>
    </citation>
    <scope>NUCLEOTIDE SEQUENCE [LARGE SCALE GENOMIC DNA]</scope>
    <source>
        <strain evidence="2 3">M1</strain>
    </source>
</reference>
<evidence type="ECO:0000256" key="1">
    <source>
        <dbReference type="ARBA" id="ARBA00006479"/>
    </source>
</evidence>
<dbReference type="SUPFAM" id="SSF53067">
    <property type="entry name" value="Actin-like ATPase domain"/>
    <property type="match status" value="1"/>
</dbReference>
<dbReference type="Pfam" id="PF00480">
    <property type="entry name" value="ROK"/>
    <property type="match status" value="1"/>
</dbReference>
<sequence>MKQFFAFDIGGTSIKWGIVTQQGRILSKGAFKTAKKREEILGDMATVVIEAQQTYTLSGVGISAPGIVRQDGYMITGGAIDEFFEFALASSFQKIVHLPVRVENDANAAALAEHWLGNAQGISNYICVVLGTGVGGGIVCNGDIYRGAHGMAGEFGWNITRDYDRANKLEDYSLNWSASVVNGLVKRYNDSMQQIDPDWSDEEDARVVLTRGFANDPIAAPVVNEFLESIAIMLLNLFAQFDPTVILIGGGISANHEFMAHLQAKVTEFISRHHSLNGIRDIALGYVAPTKLRNDSGLIGAVYPLVRSVLVTEK</sequence>
<dbReference type="RefSeq" id="WP_152261608.1">
    <property type="nucleotide sequence ID" value="NZ_CP045143.1"/>
</dbReference>
<dbReference type="EMBL" id="CP045143">
    <property type="protein sequence ID" value="QFR24931.1"/>
    <property type="molecule type" value="Genomic_DNA"/>
</dbReference>
<dbReference type="AlphaFoldDB" id="A0A5P8MAG0"/>
<evidence type="ECO:0000313" key="3">
    <source>
        <dbReference type="Proteomes" id="UP000326779"/>
    </source>
</evidence>
<comment type="similarity">
    <text evidence="1">Belongs to the ROK (NagC/XylR) family.</text>
</comment>